<feature type="compositionally biased region" description="Gly residues" evidence="1">
    <location>
        <begin position="221"/>
        <end position="238"/>
    </location>
</feature>
<evidence type="ECO:0000256" key="1">
    <source>
        <dbReference type="SAM" id="MobiDB-lite"/>
    </source>
</evidence>
<protein>
    <submittedName>
        <fullName evidence="2">Uncharacterized protein</fullName>
    </submittedName>
</protein>
<gene>
    <name evidence="2" type="ORF">Scep_017041</name>
</gene>
<sequence length="258" mass="28274">MENATTFRKDDRGAADSRFASAEELHTLSYRICGGLEMIREKRGLDDRGKAYAAYMAPVLDGPAQKAVARDRVRDPVECTDKDIDLVMHRDKDMNMFHLDQDFNVPVWACGQPGTYSCYCHVRWCVLCLEVSEEPNSSRRSPACRGGAQPYRVRWGYGLGRVWPWAGGGVARRGEPTAEEVASCTRTADTGLRDRDDAARAWRARRLATAATGSGATIAQGSGGNSGGGGDRTGGDSGGRWLRRQRRCAVARRRAATL</sequence>
<keyword evidence="3" id="KW-1185">Reference proteome</keyword>
<organism evidence="2 3">
    <name type="scientific">Stephania cephalantha</name>
    <dbReference type="NCBI Taxonomy" id="152367"/>
    <lineage>
        <taxon>Eukaryota</taxon>
        <taxon>Viridiplantae</taxon>
        <taxon>Streptophyta</taxon>
        <taxon>Embryophyta</taxon>
        <taxon>Tracheophyta</taxon>
        <taxon>Spermatophyta</taxon>
        <taxon>Magnoliopsida</taxon>
        <taxon>Ranunculales</taxon>
        <taxon>Menispermaceae</taxon>
        <taxon>Menispermoideae</taxon>
        <taxon>Cissampelideae</taxon>
        <taxon>Stephania</taxon>
    </lineage>
</organism>
<dbReference type="Proteomes" id="UP001419268">
    <property type="component" value="Unassembled WGS sequence"/>
</dbReference>
<reference evidence="2 3" key="1">
    <citation type="submission" date="2024-01" db="EMBL/GenBank/DDBJ databases">
        <title>Genome assemblies of Stephania.</title>
        <authorList>
            <person name="Yang L."/>
        </authorList>
    </citation>
    <scope>NUCLEOTIDE SEQUENCE [LARGE SCALE GENOMIC DNA]</scope>
    <source>
        <strain evidence="2">JXDWG</strain>
        <tissue evidence="2">Leaf</tissue>
    </source>
</reference>
<comment type="caution">
    <text evidence="2">The sequence shown here is derived from an EMBL/GenBank/DDBJ whole genome shotgun (WGS) entry which is preliminary data.</text>
</comment>
<proteinExistence type="predicted"/>
<accession>A0AAP0INT6</accession>
<feature type="region of interest" description="Disordered" evidence="1">
    <location>
        <begin position="212"/>
        <end position="243"/>
    </location>
</feature>
<evidence type="ECO:0000313" key="2">
    <source>
        <dbReference type="EMBL" id="KAK9118948.1"/>
    </source>
</evidence>
<dbReference type="AlphaFoldDB" id="A0AAP0INT6"/>
<name>A0AAP0INT6_9MAGN</name>
<dbReference type="EMBL" id="JBBNAG010000007">
    <property type="protein sequence ID" value="KAK9118948.1"/>
    <property type="molecule type" value="Genomic_DNA"/>
</dbReference>
<evidence type="ECO:0000313" key="3">
    <source>
        <dbReference type="Proteomes" id="UP001419268"/>
    </source>
</evidence>